<dbReference type="AlphaFoldDB" id="A0A5B2VUC6"/>
<name>A0A5B2VUC6_9BACT</name>
<keyword evidence="1" id="KW-0732">Signal</keyword>
<evidence type="ECO:0000256" key="1">
    <source>
        <dbReference type="SAM" id="SignalP"/>
    </source>
</evidence>
<gene>
    <name evidence="2" type="ORF">F0L74_07555</name>
</gene>
<keyword evidence="3" id="KW-1185">Reference proteome</keyword>
<reference evidence="2 3" key="1">
    <citation type="submission" date="2019-09" db="EMBL/GenBank/DDBJ databases">
        <title>Chitinophaga ginsengihumi sp. nov., isolated from soil of ginseng rhizosphere.</title>
        <authorList>
            <person name="Lee J."/>
        </authorList>
    </citation>
    <scope>NUCLEOTIDE SEQUENCE [LARGE SCALE GENOMIC DNA]</scope>
    <source>
        <strain evidence="2 3">BN140078</strain>
    </source>
</reference>
<organism evidence="2 3">
    <name type="scientific">Chitinophaga agrisoli</name>
    <dbReference type="NCBI Taxonomy" id="2607653"/>
    <lineage>
        <taxon>Bacteria</taxon>
        <taxon>Pseudomonadati</taxon>
        <taxon>Bacteroidota</taxon>
        <taxon>Chitinophagia</taxon>
        <taxon>Chitinophagales</taxon>
        <taxon>Chitinophagaceae</taxon>
        <taxon>Chitinophaga</taxon>
    </lineage>
</organism>
<feature type="chain" id="PRO_5022751904" description="Outer membrane protein with beta-barrel domain" evidence="1">
    <location>
        <begin position="20"/>
        <end position="194"/>
    </location>
</feature>
<sequence>MKKTMLLAIICLASISSFAQRLHHGLGINFISFKPKGFRDNTVGGGITYAPYFCFRENDKRSLSVGIPLTVGFGGNYYRDDYKGDPAPSVMVDIPVMLNFNMGCGSSGSNRSRFGFFAGGGLGFHYQGVFDHVPPDEPSGGVTELKKTTWGPGVNAGIRYAQPGCIFEYKLSFMQGISGSKAQVFGIGCIFNFR</sequence>
<evidence type="ECO:0000313" key="2">
    <source>
        <dbReference type="EMBL" id="KAA2242394.1"/>
    </source>
</evidence>
<dbReference type="EMBL" id="VUOC01000002">
    <property type="protein sequence ID" value="KAA2242394.1"/>
    <property type="molecule type" value="Genomic_DNA"/>
</dbReference>
<accession>A0A5B2VUC6</accession>
<evidence type="ECO:0008006" key="4">
    <source>
        <dbReference type="Google" id="ProtNLM"/>
    </source>
</evidence>
<feature type="signal peptide" evidence="1">
    <location>
        <begin position="1"/>
        <end position="19"/>
    </location>
</feature>
<comment type="caution">
    <text evidence="2">The sequence shown here is derived from an EMBL/GenBank/DDBJ whole genome shotgun (WGS) entry which is preliminary data.</text>
</comment>
<evidence type="ECO:0000313" key="3">
    <source>
        <dbReference type="Proteomes" id="UP000324611"/>
    </source>
</evidence>
<dbReference type="Proteomes" id="UP000324611">
    <property type="component" value="Unassembled WGS sequence"/>
</dbReference>
<dbReference type="RefSeq" id="WP_149837266.1">
    <property type="nucleotide sequence ID" value="NZ_VUOC01000002.1"/>
</dbReference>
<proteinExistence type="predicted"/>
<reference evidence="2 3" key="2">
    <citation type="submission" date="2019-09" db="EMBL/GenBank/DDBJ databases">
        <authorList>
            <person name="Jin C."/>
        </authorList>
    </citation>
    <scope>NUCLEOTIDE SEQUENCE [LARGE SCALE GENOMIC DNA]</scope>
    <source>
        <strain evidence="2 3">BN140078</strain>
    </source>
</reference>
<protein>
    <recommendedName>
        <fullName evidence="4">Outer membrane protein with beta-barrel domain</fullName>
    </recommendedName>
</protein>